<name>A0A382J1T6_9ZZZZ</name>
<dbReference type="AlphaFoldDB" id="A0A382J1T6"/>
<gene>
    <name evidence="1" type="ORF">METZ01_LOCUS258854</name>
</gene>
<evidence type="ECO:0000313" key="1">
    <source>
        <dbReference type="EMBL" id="SVC06000.1"/>
    </source>
</evidence>
<accession>A0A382J1T6</accession>
<reference evidence="1" key="1">
    <citation type="submission" date="2018-05" db="EMBL/GenBank/DDBJ databases">
        <authorList>
            <person name="Lanie J.A."/>
            <person name="Ng W.-L."/>
            <person name="Kazmierczak K.M."/>
            <person name="Andrzejewski T.M."/>
            <person name="Davidsen T.M."/>
            <person name="Wayne K.J."/>
            <person name="Tettelin H."/>
            <person name="Glass J.I."/>
            <person name="Rusch D."/>
            <person name="Podicherti R."/>
            <person name="Tsui H.-C.T."/>
            <person name="Winkler M.E."/>
        </authorList>
    </citation>
    <scope>NUCLEOTIDE SEQUENCE</scope>
</reference>
<protein>
    <submittedName>
        <fullName evidence="1">Uncharacterized protein</fullName>
    </submittedName>
</protein>
<proteinExistence type="predicted"/>
<dbReference type="EMBL" id="UINC01071248">
    <property type="protein sequence ID" value="SVC06000.1"/>
    <property type="molecule type" value="Genomic_DNA"/>
</dbReference>
<feature type="non-terminal residue" evidence="1">
    <location>
        <position position="30"/>
    </location>
</feature>
<organism evidence="1">
    <name type="scientific">marine metagenome</name>
    <dbReference type="NCBI Taxonomy" id="408172"/>
    <lineage>
        <taxon>unclassified sequences</taxon>
        <taxon>metagenomes</taxon>
        <taxon>ecological metagenomes</taxon>
    </lineage>
</organism>
<sequence>MSLEDIISQTIRQNSKPIGFDVFMDLALYS</sequence>